<reference evidence="2" key="1">
    <citation type="journal article" date="2020" name="Nature">
        <title>Giant virus diversity and host interactions through global metagenomics.</title>
        <authorList>
            <person name="Schulz F."/>
            <person name="Roux S."/>
            <person name="Paez-Espino D."/>
            <person name="Jungbluth S."/>
            <person name="Walsh D.A."/>
            <person name="Denef V.J."/>
            <person name="McMahon K.D."/>
            <person name="Konstantinidis K.T."/>
            <person name="Eloe-Fadrosh E.A."/>
            <person name="Kyrpides N.C."/>
            <person name="Woyke T."/>
        </authorList>
    </citation>
    <scope>NUCLEOTIDE SEQUENCE</scope>
    <source>
        <strain evidence="2">GVMAG-M-3300023174-176</strain>
    </source>
</reference>
<feature type="region of interest" description="Disordered" evidence="1">
    <location>
        <begin position="24"/>
        <end position="53"/>
    </location>
</feature>
<sequence>MAHAAARAGASNKRILEIAEAGVKAATGNPNSSIPALLRRGGATRKRKSKHAQ</sequence>
<evidence type="ECO:0000313" key="2">
    <source>
        <dbReference type="EMBL" id="QHT15721.1"/>
    </source>
</evidence>
<organism evidence="2">
    <name type="scientific">viral metagenome</name>
    <dbReference type="NCBI Taxonomy" id="1070528"/>
    <lineage>
        <taxon>unclassified sequences</taxon>
        <taxon>metagenomes</taxon>
        <taxon>organismal metagenomes</taxon>
    </lineage>
</organism>
<accession>A0A6C0DH42</accession>
<dbReference type="EMBL" id="MN739613">
    <property type="protein sequence ID" value="QHT15721.1"/>
    <property type="molecule type" value="Genomic_DNA"/>
</dbReference>
<protein>
    <submittedName>
        <fullName evidence="2">Uncharacterized protein</fullName>
    </submittedName>
</protein>
<feature type="compositionally biased region" description="Basic residues" evidence="1">
    <location>
        <begin position="42"/>
        <end position="53"/>
    </location>
</feature>
<evidence type="ECO:0000256" key="1">
    <source>
        <dbReference type="SAM" id="MobiDB-lite"/>
    </source>
</evidence>
<name>A0A6C0DH42_9ZZZZ</name>
<dbReference type="AlphaFoldDB" id="A0A6C0DH42"/>
<proteinExistence type="predicted"/>